<comment type="caution">
    <text evidence="2">The sequence shown here is derived from an EMBL/GenBank/DDBJ whole genome shotgun (WGS) entry which is preliminary data.</text>
</comment>
<evidence type="ECO:0000313" key="3">
    <source>
        <dbReference type="Proteomes" id="UP000030185"/>
    </source>
</evidence>
<gene>
    <name evidence="2" type="ORF">MYP_3605</name>
</gene>
<dbReference type="AlphaFoldDB" id="A0A098LHC4"/>
<keyword evidence="3" id="KW-1185">Reference proteome</keyword>
<evidence type="ECO:0000259" key="1">
    <source>
        <dbReference type="Pfam" id="PF14024"/>
    </source>
</evidence>
<feature type="domain" description="DUF4240" evidence="1">
    <location>
        <begin position="2"/>
        <end position="105"/>
    </location>
</feature>
<dbReference type="Pfam" id="PF14024">
    <property type="entry name" value="DUF4240"/>
    <property type="match status" value="1"/>
</dbReference>
<dbReference type="Proteomes" id="UP000030185">
    <property type="component" value="Unassembled WGS sequence"/>
</dbReference>
<evidence type="ECO:0000313" key="2">
    <source>
        <dbReference type="EMBL" id="GAL86376.1"/>
    </source>
</evidence>
<reference evidence="2 3" key="1">
    <citation type="submission" date="2014-09" db="EMBL/GenBank/DDBJ databases">
        <title>Sporocytophaga myxococcoides PG-01 genome sequencing.</title>
        <authorList>
            <person name="Liu L."/>
            <person name="Gao P.J."/>
            <person name="Chen G.J."/>
            <person name="Wang L.S."/>
        </authorList>
    </citation>
    <scope>NUCLEOTIDE SEQUENCE [LARGE SCALE GENOMIC DNA]</scope>
    <source>
        <strain evidence="2 3">PG-01</strain>
    </source>
</reference>
<sequence length="154" mass="18229">MQLDNLREELQHLNKDEIVKAQEIFLDLMDQAYKWDLWAAAYTIQGGCSDDGFIDFRAWLIGRGKEIYYAALENSDSLSLMSQEALKESEAGEEYNYLFAEAYEELTDEEMPEIARTFKTNPDGKEWDEENINEFRRINPNLFEKFKEEWEIDD</sequence>
<proteinExistence type="predicted"/>
<dbReference type="InterPro" id="IPR025334">
    <property type="entry name" value="DUF4240"/>
</dbReference>
<dbReference type="EMBL" id="BBLT01000007">
    <property type="protein sequence ID" value="GAL86376.1"/>
    <property type="molecule type" value="Genomic_DNA"/>
</dbReference>
<dbReference type="eggNOG" id="COG3831">
    <property type="taxonomic scope" value="Bacteria"/>
</dbReference>
<accession>A0A098LHC4</accession>
<organism evidence="2 3">
    <name type="scientific">Sporocytophaga myxococcoides</name>
    <dbReference type="NCBI Taxonomy" id="153721"/>
    <lineage>
        <taxon>Bacteria</taxon>
        <taxon>Pseudomonadati</taxon>
        <taxon>Bacteroidota</taxon>
        <taxon>Cytophagia</taxon>
        <taxon>Cytophagales</taxon>
        <taxon>Cytophagaceae</taxon>
        <taxon>Sporocytophaga</taxon>
    </lineage>
</organism>
<dbReference type="STRING" id="153721.MYP_3605"/>
<protein>
    <recommendedName>
        <fullName evidence="1">DUF4240 domain-containing protein</fullName>
    </recommendedName>
</protein>
<name>A0A098LHC4_9BACT</name>